<dbReference type="Gene3D" id="1.10.10.10">
    <property type="entry name" value="Winged helix-like DNA-binding domain superfamily/Winged helix DNA-binding domain"/>
    <property type="match status" value="1"/>
</dbReference>
<proteinExistence type="predicted"/>
<accession>A0A9X2W5Q1</accession>
<evidence type="ECO:0000313" key="3">
    <source>
        <dbReference type="Proteomes" id="UP001150641"/>
    </source>
</evidence>
<name>A0A9X2W5Q1_9ENTR</name>
<dbReference type="Pfam" id="PF01047">
    <property type="entry name" value="MarR"/>
    <property type="match status" value="1"/>
</dbReference>
<comment type="caution">
    <text evidence="2">The sequence shown here is derived from an EMBL/GenBank/DDBJ whole genome shotgun (WGS) entry which is preliminary data.</text>
</comment>
<dbReference type="PANTHER" id="PTHR33164:SF87">
    <property type="entry name" value="MULTIPLE ANTIBIOTIC RESISTANCE PROTEIN MARR"/>
    <property type="match status" value="1"/>
</dbReference>
<dbReference type="RefSeq" id="WP_271121802.1">
    <property type="nucleotide sequence ID" value="NZ_JALHAN010000057.1"/>
</dbReference>
<dbReference type="InterPro" id="IPR036390">
    <property type="entry name" value="WH_DNA-bd_sf"/>
</dbReference>
<dbReference type="GO" id="GO:0006950">
    <property type="term" value="P:response to stress"/>
    <property type="evidence" value="ECO:0007669"/>
    <property type="project" value="TreeGrafter"/>
</dbReference>
<dbReference type="SUPFAM" id="SSF46785">
    <property type="entry name" value="Winged helix' DNA-binding domain"/>
    <property type="match status" value="1"/>
</dbReference>
<dbReference type="EMBL" id="JALHAP010000071">
    <property type="protein sequence ID" value="MCT4701072.1"/>
    <property type="molecule type" value="Genomic_DNA"/>
</dbReference>
<dbReference type="Proteomes" id="UP001150641">
    <property type="component" value="Unassembled WGS sequence"/>
</dbReference>
<dbReference type="GO" id="GO:0003700">
    <property type="term" value="F:DNA-binding transcription factor activity"/>
    <property type="evidence" value="ECO:0007669"/>
    <property type="project" value="InterPro"/>
</dbReference>
<dbReference type="SMART" id="SM00347">
    <property type="entry name" value="HTH_MARR"/>
    <property type="match status" value="1"/>
</dbReference>
<protein>
    <submittedName>
        <fullName evidence="2">MarR family transcriptional regulator</fullName>
    </submittedName>
</protein>
<reference evidence="2" key="1">
    <citation type="submission" date="2022-03" db="EMBL/GenBank/DDBJ databases">
        <title>Proposal of a novel genus Dryocolo and two novel species.</title>
        <authorList>
            <person name="Maddock D.W."/>
            <person name="Brady C.L."/>
            <person name="Denman S."/>
            <person name="Arnold D."/>
        </authorList>
    </citation>
    <scope>NUCLEOTIDE SEQUENCE</scope>
    <source>
        <strain evidence="2">H6W4</strain>
    </source>
</reference>
<sequence>MTNNPGIIDNKFHLGLLIHLANQFKDQLISQYFSDTDITAAQFKVLIHIYKGVTSPVEISKNLVMDAGAMSRMVDRMVKRALIVRNPNPQDKRQVILALTDKGQDICDRFQNEALASIIGDLTAKLTPDESRLLAELMTKMLPDEIVAPHRERLHKGYQ</sequence>
<dbReference type="InterPro" id="IPR036388">
    <property type="entry name" value="WH-like_DNA-bd_sf"/>
</dbReference>
<dbReference type="PANTHER" id="PTHR33164">
    <property type="entry name" value="TRANSCRIPTIONAL REGULATOR, MARR FAMILY"/>
    <property type="match status" value="1"/>
</dbReference>
<organism evidence="2 3">
    <name type="scientific">Dryocola boscaweniae</name>
    <dbReference type="NCBI Taxonomy" id="2925397"/>
    <lineage>
        <taxon>Bacteria</taxon>
        <taxon>Pseudomonadati</taxon>
        <taxon>Pseudomonadota</taxon>
        <taxon>Gammaproteobacteria</taxon>
        <taxon>Enterobacterales</taxon>
        <taxon>Enterobacteriaceae</taxon>
        <taxon>Dryocola</taxon>
    </lineage>
</organism>
<gene>
    <name evidence="2" type="ORF">MUA00_04535</name>
</gene>
<evidence type="ECO:0000259" key="1">
    <source>
        <dbReference type="PROSITE" id="PS50995"/>
    </source>
</evidence>
<dbReference type="InterPro" id="IPR039422">
    <property type="entry name" value="MarR/SlyA-like"/>
</dbReference>
<dbReference type="InterPro" id="IPR000835">
    <property type="entry name" value="HTH_MarR-typ"/>
</dbReference>
<dbReference type="PROSITE" id="PS50995">
    <property type="entry name" value="HTH_MARR_2"/>
    <property type="match status" value="1"/>
</dbReference>
<evidence type="ECO:0000313" key="2">
    <source>
        <dbReference type="EMBL" id="MCT4701072.1"/>
    </source>
</evidence>
<dbReference type="PRINTS" id="PR00598">
    <property type="entry name" value="HTHMARR"/>
</dbReference>
<feature type="domain" description="HTH marR-type" evidence="1">
    <location>
        <begin position="11"/>
        <end position="143"/>
    </location>
</feature>
<dbReference type="AlphaFoldDB" id="A0A9X2W5Q1"/>
<keyword evidence="3" id="KW-1185">Reference proteome</keyword>